<evidence type="ECO:0000256" key="5">
    <source>
        <dbReference type="SAM" id="MobiDB-lite"/>
    </source>
</evidence>
<evidence type="ECO:0000259" key="6">
    <source>
        <dbReference type="PROSITE" id="PS50882"/>
    </source>
</evidence>
<sequence length="669" mass="72721">MAAVASAAPAVDKATGLLQNLSLGSETKTHDVAEVNKKPASIENGPANGGGEAAIGGMPKERSLTPVLPDIIDYNMCYVPNGYPSPAYYYGGYDGSTNEWDEYSKYISRDGMEMLPGMYGDMYHHGYGYAPYGAYPSPASPVPTVGHDGQIYGPHPYQYPAPFYQTPTVTNASKVPNQTSTTQTEVSTSPASDKPVAPIDTAKTGCNGIVNGIANRKSGSAPFKKSQQYVPLTSNGSYVKGALPGGLPAMPFFDGPVYSNGQHRPSTPTSMPYVLKNANTPLARNQSQRPLPHLTGMHASGPTPGMGPIAPGFVNRFYPSSRLYNPYGNSLKTGFGFAPNGFYSRTNGCEGLNGNSKYKPRSQGNLLYGLGYESQDGFCELKRGPRGNGFFKNQKPFGPLATAAVKGLKLSSTGKEDSSDIVPNKEQFNREDFAVKYSDAKFFIIKSYSEDDVHKSIKYNVWTSTPNGNKKLDAAYQEAQARTGGCPIFLFFSVNTSGQFVGVAEMVGLVDFNKTVDYWQQDKWHGCFSVKWHVVKDVPNSILKHITLENNENKPVTNSRDTQEVRLEQGLEMLKIFKDHVIKTSILDDFEFYENRQKLMQERRGKLQLMKKPLGPAPILNIETVRNGGLGEEKLLQENGVASAIADASEAAEPLKENRAVANGVANGC</sequence>
<dbReference type="FunFam" id="3.10.590.10:FF:000001">
    <property type="entry name" value="YTH domain family 1, isoform CRA_a"/>
    <property type="match status" value="1"/>
</dbReference>
<name>A0A6P5EHR0_ANACO</name>
<dbReference type="PROSITE" id="PS50882">
    <property type="entry name" value="YTH"/>
    <property type="match status" value="1"/>
</dbReference>
<evidence type="ECO:0000256" key="4">
    <source>
        <dbReference type="RuleBase" id="RU369095"/>
    </source>
</evidence>
<dbReference type="Gene3D" id="3.10.590.10">
    <property type="entry name" value="ph1033 like domains"/>
    <property type="match status" value="1"/>
</dbReference>
<keyword evidence="2" id="KW-0963">Cytoplasm</keyword>
<dbReference type="PANTHER" id="PTHR12357">
    <property type="entry name" value="YTH YT521-B HOMOLOGY DOMAIN-CONTAINING"/>
    <property type="match status" value="1"/>
</dbReference>
<dbReference type="GO" id="GO:0005737">
    <property type="term" value="C:cytoplasm"/>
    <property type="evidence" value="ECO:0007669"/>
    <property type="project" value="UniProtKB-SubCell"/>
</dbReference>
<keyword evidence="7" id="KW-1185">Reference proteome</keyword>
<organism evidence="7 8">
    <name type="scientific">Ananas comosus</name>
    <name type="common">Pineapple</name>
    <name type="synonym">Ananas ananas</name>
    <dbReference type="NCBI Taxonomy" id="4615"/>
    <lineage>
        <taxon>Eukaryota</taxon>
        <taxon>Viridiplantae</taxon>
        <taxon>Streptophyta</taxon>
        <taxon>Embryophyta</taxon>
        <taxon>Tracheophyta</taxon>
        <taxon>Spermatophyta</taxon>
        <taxon>Magnoliopsida</taxon>
        <taxon>Liliopsida</taxon>
        <taxon>Poales</taxon>
        <taxon>Bromeliaceae</taxon>
        <taxon>Bromelioideae</taxon>
        <taxon>Ananas</taxon>
    </lineage>
</organism>
<dbReference type="Proteomes" id="UP000515123">
    <property type="component" value="Linkage group 1"/>
</dbReference>
<dbReference type="OrthoDB" id="306690at2759"/>
<comment type="subcellular location">
    <subcellularLocation>
        <location evidence="1">Cytoplasm</location>
    </subcellularLocation>
</comment>
<gene>
    <name evidence="8" type="primary">LOC109704697</name>
</gene>
<evidence type="ECO:0000313" key="8">
    <source>
        <dbReference type="RefSeq" id="XP_020081083.1"/>
    </source>
</evidence>
<evidence type="ECO:0000256" key="2">
    <source>
        <dbReference type="ARBA" id="ARBA00022490"/>
    </source>
</evidence>
<dbReference type="GeneID" id="109704697"/>
<feature type="domain" description="YTH" evidence="6">
    <location>
        <begin position="440"/>
        <end position="577"/>
    </location>
</feature>
<dbReference type="AlphaFoldDB" id="A0A6P5EHR0"/>
<evidence type="ECO:0000256" key="3">
    <source>
        <dbReference type="ARBA" id="ARBA00022884"/>
    </source>
</evidence>
<proteinExistence type="inferred from homology"/>
<dbReference type="GO" id="GO:0003729">
    <property type="term" value="F:mRNA binding"/>
    <property type="evidence" value="ECO:0007669"/>
    <property type="project" value="UniProtKB-UniRule"/>
</dbReference>
<accession>A0A6P5EHR0</accession>
<dbReference type="RefSeq" id="XP_020081083.1">
    <property type="nucleotide sequence ID" value="XM_020225494.1"/>
</dbReference>
<dbReference type="InterPro" id="IPR007275">
    <property type="entry name" value="YTH_domain"/>
</dbReference>
<protein>
    <recommendedName>
        <fullName evidence="4">YTH domain-containing family protein</fullName>
    </recommendedName>
</protein>
<evidence type="ECO:0000313" key="7">
    <source>
        <dbReference type="Proteomes" id="UP000515123"/>
    </source>
</evidence>
<comment type="function">
    <text evidence="4">Specifically recognizes and binds N6-methyladenosine (m6A)-containing RNAs, and regulates mRNA stability. M6A is a modification present at internal sites of mRNAs and some non-coding RNAs and plays a role in mRNA stability and processing.</text>
</comment>
<dbReference type="InterPro" id="IPR045168">
    <property type="entry name" value="YTH_prot"/>
</dbReference>
<comment type="similarity">
    <text evidence="4">Belongs to the YTHDF family.</text>
</comment>
<dbReference type="PANTHER" id="PTHR12357:SF99">
    <property type="entry name" value="YTH DOMAIN-CONTAINING PROTEIN ECT2-RELATED"/>
    <property type="match status" value="1"/>
</dbReference>
<feature type="region of interest" description="Disordered" evidence="5">
    <location>
        <begin position="171"/>
        <end position="200"/>
    </location>
</feature>
<reference evidence="8" key="2">
    <citation type="submission" date="2025-08" db="UniProtKB">
        <authorList>
            <consortium name="RefSeq"/>
        </authorList>
    </citation>
    <scope>IDENTIFICATION</scope>
    <source>
        <tissue evidence="8">Leaf</tissue>
    </source>
</reference>
<reference evidence="7" key="1">
    <citation type="journal article" date="2015" name="Nat. Genet.">
        <title>The pineapple genome and the evolution of CAM photosynthesis.</title>
        <authorList>
            <person name="Ming R."/>
            <person name="VanBuren R."/>
            <person name="Wai C.M."/>
            <person name="Tang H."/>
            <person name="Schatz M.C."/>
            <person name="Bowers J.E."/>
            <person name="Lyons E."/>
            <person name="Wang M.L."/>
            <person name="Chen J."/>
            <person name="Biggers E."/>
            <person name="Zhang J."/>
            <person name="Huang L."/>
            <person name="Zhang L."/>
            <person name="Miao W."/>
            <person name="Zhang J."/>
            <person name="Ye Z."/>
            <person name="Miao C."/>
            <person name="Lin Z."/>
            <person name="Wang H."/>
            <person name="Zhou H."/>
            <person name="Yim W.C."/>
            <person name="Priest H.D."/>
            <person name="Zheng C."/>
            <person name="Woodhouse M."/>
            <person name="Edger P.P."/>
            <person name="Guyot R."/>
            <person name="Guo H.B."/>
            <person name="Guo H."/>
            <person name="Zheng G."/>
            <person name="Singh R."/>
            <person name="Sharma A."/>
            <person name="Min X."/>
            <person name="Zheng Y."/>
            <person name="Lee H."/>
            <person name="Gurtowski J."/>
            <person name="Sedlazeck F.J."/>
            <person name="Harkess A."/>
            <person name="McKain M.R."/>
            <person name="Liao Z."/>
            <person name="Fang J."/>
            <person name="Liu J."/>
            <person name="Zhang X."/>
            <person name="Zhang Q."/>
            <person name="Hu W."/>
            <person name="Qin Y."/>
            <person name="Wang K."/>
            <person name="Chen L.Y."/>
            <person name="Shirley N."/>
            <person name="Lin Y.R."/>
            <person name="Liu L.Y."/>
            <person name="Hernandez A.G."/>
            <person name="Wright C.L."/>
            <person name="Bulone V."/>
            <person name="Tuskan G.A."/>
            <person name="Heath K."/>
            <person name="Zee F."/>
            <person name="Moore P.H."/>
            <person name="Sunkar R."/>
            <person name="Leebens-Mack J.H."/>
            <person name="Mockler T."/>
            <person name="Bennetzen J.L."/>
            <person name="Freeling M."/>
            <person name="Sankoff D."/>
            <person name="Paterson A.H."/>
            <person name="Zhu X."/>
            <person name="Yang X."/>
            <person name="Smith J.A."/>
            <person name="Cushman J.C."/>
            <person name="Paull R.E."/>
            <person name="Yu Q."/>
        </authorList>
    </citation>
    <scope>NUCLEOTIDE SEQUENCE [LARGE SCALE GENOMIC DNA]</scope>
    <source>
        <strain evidence="7">cv. F153</strain>
    </source>
</reference>
<dbReference type="CDD" id="cd21134">
    <property type="entry name" value="YTH"/>
    <property type="match status" value="1"/>
</dbReference>
<dbReference type="GO" id="GO:0061157">
    <property type="term" value="P:mRNA destabilization"/>
    <property type="evidence" value="ECO:0007669"/>
    <property type="project" value="TreeGrafter"/>
</dbReference>
<feature type="compositionally biased region" description="Low complexity" evidence="5">
    <location>
        <begin position="178"/>
        <end position="189"/>
    </location>
</feature>
<keyword evidence="3 4" id="KW-0694">RNA-binding</keyword>
<evidence type="ECO:0000256" key="1">
    <source>
        <dbReference type="ARBA" id="ARBA00004496"/>
    </source>
</evidence>
<dbReference type="Pfam" id="PF04146">
    <property type="entry name" value="YTH"/>
    <property type="match status" value="1"/>
</dbReference>
<dbReference type="GO" id="GO:1990247">
    <property type="term" value="F:N6-methyladenosine-containing RNA reader activity"/>
    <property type="evidence" value="ECO:0007669"/>
    <property type="project" value="UniProtKB-UniRule"/>
</dbReference>